<evidence type="ECO:0000313" key="1">
    <source>
        <dbReference type="EMBL" id="VYT33238.1"/>
    </source>
</evidence>
<dbReference type="AlphaFoldDB" id="A0A6N2VT66"/>
<dbReference type="SUPFAM" id="SSF52540">
    <property type="entry name" value="P-loop containing nucleoside triphosphate hydrolases"/>
    <property type="match status" value="1"/>
</dbReference>
<name>A0A6N2VT66_9FIRM</name>
<protein>
    <submittedName>
        <fullName evidence="1">AAA-like domain protein</fullName>
    </submittedName>
</protein>
<dbReference type="InterPro" id="IPR027417">
    <property type="entry name" value="P-loop_NTPase"/>
</dbReference>
<proteinExistence type="predicted"/>
<accession>A0A6N2VT66</accession>
<reference evidence="1" key="1">
    <citation type="submission" date="2019-11" db="EMBL/GenBank/DDBJ databases">
        <authorList>
            <person name="Feng L."/>
        </authorList>
    </citation>
    <scope>NUCLEOTIDE SEQUENCE</scope>
    <source>
        <strain evidence="1">CnexileLFYP112</strain>
    </source>
</reference>
<organism evidence="1">
    <name type="scientific">[Clostridium] nexile</name>
    <dbReference type="NCBI Taxonomy" id="29361"/>
    <lineage>
        <taxon>Bacteria</taxon>
        <taxon>Bacillati</taxon>
        <taxon>Bacillota</taxon>
        <taxon>Clostridia</taxon>
        <taxon>Lachnospirales</taxon>
        <taxon>Lachnospiraceae</taxon>
        <taxon>Tyzzerella</taxon>
    </lineage>
</organism>
<gene>
    <name evidence="1" type="ORF">CNLFYP112_00557</name>
</gene>
<sequence>MWFNKKKKDTQQIVDEDLIKRIEPRGGITFKNEKHISTGNAYIACINIYEYPKVLKRHWLSKLCNKPNTIAIVDVDTENMEEVVKNINKSVSEQLSRIDQANSHSERRESQNRVKELDYLYNEISNYGEIMKALRIRIFVANRNLYLLQEQVDKIISKLEVDKFKAAVFLNETKYDFESMFESYKEQEEKPYTLPGQELTASAVAGGNPFHFSCLEDPYGLYLGQTPCGGSVLFDIFAKSDTRLYYNSLIIGVMRSGKSTLLKKQFLQRAILGDFVRAFDITGEFTELTNTLGGKIIACDGTNGIQNPFEILKSSESDNGSFARHISKLSTWYKFLVPEASVDQVTIFKNLLYGLYNKFNLLPDGEQKITELSAEYYPIMEDFYVYLKEQMDVIKNTTYDEIERQVKAHELLQLQQMERIFQDLISSYGHIFNGHTSFSNLKDVQIITYDMSKLKEMDERVFDAQLFNILSTCWDNCVTNGSIMKKLYESGKIKWEDIVHFLILIDESHRWLNVKKLYALNLISIYMREAPKFFGGIMMASQSIRDYVPDETSTIGVDELKKLFELTQYKFIFHQDSSALPLLDKIFENVLTYEQRNRIPRLMKGENILCISGDRNIEFKVYLSKEEERIFTGGV</sequence>
<dbReference type="EMBL" id="CACRTG010000034">
    <property type="protein sequence ID" value="VYT33238.1"/>
    <property type="molecule type" value="Genomic_DNA"/>
</dbReference>
<dbReference type="Gene3D" id="3.40.50.300">
    <property type="entry name" value="P-loop containing nucleotide triphosphate hydrolases"/>
    <property type="match status" value="2"/>
</dbReference>